<dbReference type="RefSeq" id="WP_038091743.1">
    <property type="nucleotide sequence ID" value="NZ_JQSG02000006.1"/>
</dbReference>
<evidence type="ECO:0000256" key="3">
    <source>
        <dbReference type="ARBA" id="ARBA00022801"/>
    </source>
</evidence>
<keyword evidence="2" id="KW-0479">Metal-binding</keyword>
<comment type="similarity">
    <text evidence="1">Belongs to the metallo-dependent hydrolases superfamily. ATZ/TRZ family.</text>
</comment>
<dbReference type="InterPro" id="IPR011059">
    <property type="entry name" value="Metal-dep_hydrolase_composite"/>
</dbReference>
<dbReference type="InterPro" id="IPR032466">
    <property type="entry name" value="Metal_Hydrolase"/>
</dbReference>
<accession>A0A1A6C0C1</accession>
<dbReference type="GO" id="GO:0046872">
    <property type="term" value="F:metal ion binding"/>
    <property type="evidence" value="ECO:0007669"/>
    <property type="project" value="UniProtKB-KW"/>
</dbReference>
<organism evidence="6 7">
    <name type="scientific">Acidihalobacter prosperus</name>
    <dbReference type="NCBI Taxonomy" id="160660"/>
    <lineage>
        <taxon>Bacteria</taxon>
        <taxon>Pseudomonadati</taxon>
        <taxon>Pseudomonadota</taxon>
        <taxon>Gammaproteobacteria</taxon>
        <taxon>Chromatiales</taxon>
        <taxon>Ectothiorhodospiraceae</taxon>
        <taxon>Acidihalobacter</taxon>
    </lineage>
</organism>
<keyword evidence="3" id="KW-0378">Hydrolase</keyword>
<dbReference type="Proteomes" id="UP000029273">
    <property type="component" value="Unassembled WGS sequence"/>
</dbReference>
<dbReference type="SUPFAM" id="SSF51556">
    <property type="entry name" value="Metallo-dependent hydrolases"/>
    <property type="match status" value="1"/>
</dbReference>
<reference evidence="6 7" key="1">
    <citation type="journal article" date="2014" name="Genome Announc.">
        <title>Draft Genome Sequence of the Iron-Oxidizing, Acidophilic, and Halotolerant 'Thiobacillus prosperus' Type Strain DSM 5130.</title>
        <authorList>
            <person name="Ossandon F.J."/>
            <person name="Cardenas J.P."/>
            <person name="Corbett M."/>
            <person name="Quatrini R."/>
            <person name="Holmes D.S."/>
            <person name="Watkin E."/>
        </authorList>
    </citation>
    <scope>NUCLEOTIDE SEQUENCE [LARGE SCALE GENOMIC DNA]</scope>
    <source>
        <strain evidence="6 7">DSM 5130</strain>
    </source>
</reference>
<dbReference type="CDD" id="cd01298">
    <property type="entry name" value="ATZ_TRZ_like"/>
    <property type="match status" value="1"/>
</dbReference>
<feature type="domain" description="Amidohydrolase-related" evidence="5">
    <location>
        <begin position="51"/>
        <end position="415"/>
    </location>
</feature>
<keyword evidence="4" id="KW-0862">Zinc</keyword>
<dbReference type="SUPFAM" id="SSF51338">
    <property type="entry name" value="Composite domain of metallo-dependent hydrolases"/>
    <property type="match status" value="1"/>
</dbReference>
<sequence length="450" mass="47703">MRTWIREPLAILAEAAAGGLVVEDDRIVECLPAGARPATPVDETFDARAHVVVPGLINLHHHFYQTLTRACPPALDKPLFPWLEALYPVWAQLRPEQLAVAARTALVELLRSGCTTAVDHHYLFPAGLDEAIDIELEAAAELGLRTVLTRGSMSLSQDDGGLPPRSVVQREDTILADSERLLARYHEAGEGALRQIALAPCSPFSVTADLMRESAALARRHGARLHTHLAETDDETDYCLAHFGRRPVDYLDDLGWIADDVWVAHGIHFDETEIARLGAAGVGVAHCPSSNMILASGRCPVPALEAAGAPVGLGVDGSASNDASNLIAEVRQAFLLQRLHAGAGVIGHRDALRWATEGGARCLGRPELGRIAPGCQADLALFRVDDLGFAGAGDPLAALVLCAAQNADRVMVAGAWRLIDGEVPGVDRAALAAAQRAASHALLTAAGVRA</sequence>
<evidence type="ECO:0000256" key="1">
    <source>
        <dbReference type="ARBA" id="ARBA00006745"/>
    </source>
</evidence>
<evidence type="ECO:0000313" key="6">
    <source>
        <dbReference type="EMBL" id="OBS08008.1"/>
    </source>
</evidence>
<dbReference type="PANTHER" id="PTHR43794:SF11">
    <property type="entry name" value="AMIDOHYDROLASE-RELATED DOMAIN-CONTAINING PROTEIN"/>
    <property type="match status" value="1"/>
</dbReference>
<name>A0A1A6C0C1_9GAMM</name>
<dbReference type="Gene3D" id="2.30.40.10">
    <property type="entry name" value="Urease, subunit C, domain 1"/>
    <property type="match status" value="1"/>
</dbReference>
<dbReference type="STRING" id="160660.BJI67_13845"/>
<dbReference type="FunFam" id="3.20.20.140:FF:000014">
    <property type="entry name" value="5-methylthioadenosine/S-adenosylhomocysteine deaminase"/>
    <property type="match status" value="1"/>
</dbReference>
<dbReference type="GO" id="GO:0019239">
    <property type="term" value="F:deaminase activity"/>
    <property type="evidence" value="ECO:0007669"/>
    <property type="project" value="UniProtKB-ARBA"/>
</dbReference>
<dbReference type="AlphaFoldDB" id="A0A1A6C0C1"/>
<dbReference type="Gene3D" id="3.20.20.140">
    <property type="entry name" value="Metal-dependent hydrolases"/>
    <property type="match status" value="1"/>
</dbReference>
<evidence type="ECO:0000256" key="4">
    <source>
        <dbReference type="ARBA" id="ARBA00022833"/>
    </source>
</evidence>
<dbReference type="InterPro" id="IPR006680">
    <property type="entry name" value="Amidohydro-rel"/>
</dbReference>
<evidence type="ECO:0000259" key="5">
    <source>
        <dbReference type="Pfam" id="PF01979"/>
    </source>
</evidence>
<dbReference type="NCBIfam" id="NF006055">
    <property type="entry name" value="PRK08203.1"/>
    <property type="match status" value="1"/>
</dbReference>
<keyword evidence="7" id="KW-1185">Reference proteome</keyword>
<dbReference type="EMBL" id="JQSG02000006">
    <property type="protein sequence ID" value="OBS08008.1"/>
    <property type="molecule type" value="Genomic_DNA"/>
</dbReference>
<dbReference type="OrthoDB" id="9807210at2"/>
<protein>
    <submittedName>
        <fullName evidence="6">8-oxoguanine deaminase</fullName>
    </submittedName>
</protein>
<proteinExistence type="inferred from homology"/>
<dbReference type="Pfam" id="PF01979">
    <property type="entry name" value="Amidohydro_1"/>
    <property type="match status" value="1"/>
</dbReference>
<dbReference type="GO" id="GO:0016814">
    <property type="term" value="F:hydrolase activity, acting on carbon-nitrogen (but not peptide) bonds, in cyclic amidines"/>
    <property type="evidence" value="ECO:0007669"/>
    <property type="project" value="UniProtKB-ARBA"/>
</dbReference>
<evidence type="ECO:0000313" key="7">
    <source>
        <dbReference type="Proteomes" id="UP000029273"/>
    </source>
</evidence>
<evidence type="ECO:0000256" key="2">
    <source>
        <dbReference type="ARBA" id="ARBA00022723"/>
    </source>
</evidence>
<gene>
    <name evidence="6" type="ORF">Thpro_022258</name>
</gene>
<comment type="caution">
    <text evidence="6">The sequence shown here is derived from an EMBL/GenBank/DDBJ whole genome shotgun (WGS) entry which is preliminary data.</text>
</comment>
<dbReference type="PANTHER" id="PTHR43794">
    <property type="entry name" value="AMINOHYDROLASE SSNA-RELATED"/>
    <property type="match status" value="1"/>
</dbReference>
<dbReference type="InterPro" id="IPR050287">
    <property type="entry name" value="MTA/SAH_deaminase"/>
</dbReference>